<dbReference type="Proteomes" id="UP000006906">
    <property type="component" value="Chromosome 10"/>
</dbReference>
<reference evidence="8 9" key="1">
    <citation type="journal article" date="2007" name="Science">
        <title>The Chlamydomonas genome reveals the evolution of key animal and plant functions.</title>
        <authorList>
            <person name="Merchant S.S."/>
            <person name="Prochnik S.E."/>
            <person name="Vallon O."/>
            <person name="Harris E.H."/>
            <person name="Karpowicz S.J."/>
            <person name="Witman G.B."/>
            <person name="Terry A."/>
            <person name="Salamov A."/>
            <person name="Fritz-Laylin L.K."/>
            <person name="Marechal-Drouard L."/>
            <person name="Marshall W.F."/>
            <person name="Qu L.H."/>
            <person name="Nelson D.R."/>
            <person name="Sanderfoot A.A."/>
            <person name="Spalding M.H."/>
            <person name="Kapitonov V.V."/>
            <person name="Ren Q."/>
            <person name="Ferris P."/>
            <person name="Lindquist E."/>
            <person name="Shapiro H."/>
            <person name="Lucas S.M."/>
            <person name="Grimwood J."/>
            <person name="Schmutz J."/>
            <person name="Cardol P."/>
            <person name="Cerutti H."/>
            <person name="Chanfreau G."/>
            <person name="Chen C.L."/>
            <person name="Cognat V."/>
            <person name="Croft M.T."/>
            <person name="Dent R."/>
            <person name="Dutcher S."/>
            <person name="Fernandez E."/>
            <person name="Fukuzawa H."/>
            <person name="Gonzalez-Ballester D."/>
            <person name="Gonzalez-Halphen D."/>
            <person name="Hallmann A."/>
            <person name="Hanikenne M."/>
            <person name="Hippler M."/>
            <person name="Inwood W."/>
            <person name="Jabbari K."/>
            <person name="Kalanon M."/>
            <person name="Kuras R."/>
            <person name="Lefebvre P.A."/>
            <person name="Lemaire S.D."/>
            <person name="Lobanov A.V."/>
            <person name="Lohr M."/>
            <person name="Manuell A."/>
            <person name="Meier I."/>
            <person name="Mets L."/>
            <person name="Mittag M."/>
            <person name="Mittelmeier T."/>
            <person name="Moroney J.V."/>
            <person name="Moseley J."/>
            <person name="Napoli C."/>
            <person name="Nedelcu A.M."/>
            <person name="Niyogi K."/>
            <person name="Novoselov S.V."/>
            <person name="Paulsen I.T."/>
            <person name="Pazour G."/>
            <person name="Purton S."/>
            <person name="Ral J.P."/>
            <person name="Riano-Pachon D.M."/>
            <person name="Riekhof W."/>
            <person name="Rymarquis L."/>
            <person name="Schroda M."/>
            <person name="Stern D."/>
            <person name="Umen J."/>
            <person name="Willows R."/>
            <person name="Wilson N."/>
            <person name="Zimmer S.L."/>
            <person name="Allmer J."/>
            <person name="Balk J."/>
            <person name="Bisova K."/>
            <person name="Chen C.J."/>
            <person name="Elias M."/>
            <person name="Gendler K."/>
            <person name="Hauser C."/>
            <person name="Lamb M.R."/>
            <person name="Ledford H."/>
            <person name="Long J.C."/>
            <person name="Minagawa J."/>
            <person name="Page M.D."/>
            <person name="Pan J."/>
            <person name="Pootakham W."/>
            <person name="Roje S."/>
            <person name="Rose A."/>
            <person name="Stahlberg E."/>
            <person name="Terauchi A.M."/>
            <person name="Yang P."/>
            <person name="Ball S."/>
            <person name="Bowler C."/>
            <person name="Dieckmann C.L."/>
            <person name="Gladyshev V.N."/>
            <person name="Green P."/>
            <person name="Jorgensen R."/>
            <person name="Mayfield S."/>
            <person name="Mueller-Roeber B."/>
            <person name="Rajamani S."/>
            <person name="Sayre R.T."/>
            <person name="Brokstein P."/>
            <person name="Dubchak I."/>
            <person name="Goodstein D."/>
            <person name="Hornick L."/>
            <person name="Huang Y.W."/>
            <person name="Jhaveri J."/>
            <person name="Luo Y."/>
            <person name="Martinez D."/>
            <person name="Ngau W.C."/>
            <person name="Otillar B."/>
            <person name="Poliakov A."/>
            <person name="Porter A."/>
            <person name="Szajkowski L."/>
            <person name="Werner G."/>
            <person name="Zhou K."/>
            <person name="Grigoriev I.V."/>
            <person name="Rokhsar D.S."/>
            <person name="Grossman A.R."/>
        </authorList>
    </citation>
    <scope>NUCLEOTIDE SEQUENCE [LARGE SCALE GENOMIC DNA]</scope>
    <source>
        <strain evidence="9">CC-503</strain>
    </source>
</reference>
<proteinExistence type="inferred from homology"/>
<evidence type="ECO:0000256" key="4">
    <source>
        <dbReference type="ARBA" id="ARBA00022801"/>
    </source>
</evidence>
<dbReference type="KEGG" id="cre:CHLRE_10g422150v5"/>
<feature type="chain" id="PRO_5014355600" description="Lysosomal Pro-X carboxypeptidase" evidence="7">
    <location>
        <begin position="30"/>
        <end position="677"/>
    </location>
</feature>
<dbReference type="InterPro" id="IPR029058">
    <property type="entry name" value="AB_hydrolase_fold"/>
</dbReference>
<name>A0A2K3D991_CHLRE</name>
<feature type="compositionally biased region" description="Low complexity" evidence="6">
    <location>
        <begin position="561"/>
        <end position="574"/>
    </location>
</feature>
<dbReference type="RefSeq" id="XP_042919890.1">
    <property type="nucleotide sequence ID" value="XM_043066493.1"/>
</dbReference>
<dbReference type="OMA" id="MWESAAD"/>
<dbReference type="FunFam" id="3.40.50.1820:FF:001065">
    <property type="entry name" value="Predicted protein"/>
    <property type="match status" value="1"/>
</dbReference>
<dbReference type="Gene3D" id="1.20.120.980">
    <property type="entry name" value="Serine carboxypeptidase S28, SKS domain"/>
    <property type="match status" value="1"/>
</dbReference>
<dbReference type="SUPFAM" id="SSF53474">
    <property type="entry name" value="alpha/beta-Hydrolases"/>
    <property type="match status" value="1"/>
</dbReference>
<dbReference type="STRING" id="3055.A0A2K3D991"/>
<accession>A0A2K3D991</accession>
<keyword evidence="4" id="KW-0378">Hydrolase</keyword>
<dbReference type="FunCoup" id="A0A2K3D991">
    <property type="interactions" value="1728"/>
</dbReference>
<protein>
    <recommendedName>
        <fullName evidence="10">Lysosomal Pro-X carboxypeptidase</fullName>
    </recommendedName>
</protein>
<sequence length="677" mass="72180">MLSPRSTTLSLWSCAALAVVLLSSFTVQAILPRPGLVRLGNGLSRKLQRPFSSVATHSLRKDLLAQCKLQLRNASLDHFSRVPPAGDVTTFPQRYFVCASHWQRENPDGTPGPIFFYLGNEADVTLYLNNTGLMWESAADFGAMLVFAEHRYYGESVPYGKAVKKHMGYLSAEQAMADYAQLIMELKEQFQLPQGTAVIGFGGSYGGMLAAWMRLKYPHVLDGAIAASAPIWNFLGEVPAFDAGSFAKGVTYDASELAGSAPACVDNVKATWDVMASYGNDDAGRKFLAGGLRLCPDVSLKSSGDVQYLRAWLGAAWDYMAMGNFPYPSSYITNGHGQLPAFPVRAACEPLAGGDDWVDADLLDAMAAAVGVFYNHTGDLECFDPFAGTDPDSDHDANWWDYQWCAEMLMPFSKDGDSDMFWPEPFDLAASVAACQDSWGVTPRPLWATTQWGGRRITAGSNIVFSNGLLDPWHGGGVLEDVSDSMPAVIIPEGAHHLDLMFSHPDDPLSVIEVRKFQRDSIRDWIQQAAQQNPSNPSGSSVKRGQAAGSGGAASGGGGFRQRAATAAAAAAGGVRDSHRQVHGGIQRPHRLQLDPRQHVSGDMAAAAAAIQAGANGVAVDGCGGGGGCPMHRAWCTVRGWAAAAWRRVWAPAAAAAGVQGQQAAAGAGAHVSRRLG</sequence>
<organism evidence="8 9">
    <name type="scientific">Chlamydomonas reinhardtii</name>
    <name type="common">Chlamydomonas smithii</name>
    <dbReference type="NCBI Taxonomy" id="3055"/>
    <lineage>
        <taxon>Eukaryota</taxon>
        <taxon>Viridiplantae</taxon>
        <taxon>Chlorophyta</taxon>
        <taxon>core chlorophytes</taxon>
        <taxon>Chlorophyceae</taxon>
        <taxon>CS clade</taxon>
        <taxon>Chlamydomonadales</taxon>
        <taxon>Chlamydomonadaceae</taxon>
        <taxon>Chlamydomonas</taxon>
    </lineage>
</organism>
<evidence type="ECO:0000256" key="1">
    <source>
        <dbReference type="ARBA" id="ARBA00011079"/>
    </source>
</evidence>
<evidence type="ECO:0000256" key="7">
    <source>
        <dbReference type="SAM" id="SignalP"/>
    </source>
</evidence>
<dbReference type="GO" id="GO:0008239">
    <property type="term" value="F:dipeptidyl-peptidase activity"/>
    <property type="evidence" value="ECO:0000318"/>
    <property type="project" value="GO_Central"/>
</dbReference>
<dbReference type="Gene3D" id="3.40.50.1820">
    <property type="entry name" value="alpha/beta hydrolase"/>
    <property type="match status" value="1"/>
</dbReference>
<dbReference type="AlphaFoldDB" id="A0A2K3D991"/>
<keyword evidence="3 7" id="KW-0732">Signal</keyword>
<evidence type="ECO:0000313" key="9">
    <source>
        <dbReference type="Proteomes" id="UP000006906"/>
    </source>
</evidence>
<keyword evidence="5" id="KW-0325">Glycoprotein</keyword>
<gene>
    <name evidence="8" type="ORF">CHLRE_10g422150v5</name>
</gene>
<dbReference type="InterPro" id="IPR008758">
    <property type="entry name" value="Peptidase_S28"/>
</dbReference>
<evidence type="ECO:0008006" key="10">
    <source>
        <dbReference type="Google" id="ProtNLM"/>
    </source>
</evidence>
<feature type="region of interest" description="Disordered" evidence="6">
    <location>
        <begin position="529"/>
        <end position="593"/>
    </location>
</feature>
<dbReference type="OrthoDB" id="2130629at2759"/>
<dbReference type="Gramene" id="PNW77101">
    <property type="protein sequence ID" value="PNW77101"/>
    <property type="gene ID" value="CHLRE_10g422150v5"/>
</dbReference>
<dbReference type="ExpressionAtlas" id="A0A2K3D991">
    <property type="expression patterns" value="baseline"/>
</dbReference>
<dbReference type="GO" id="GO:0006508">
    <property type="term" value="P:proteolysis"/>
    <property type="evidence" value="ECO:0007669"/>
    <property type="project" value="UniProtKB-KW"/>
</dbReference>
<evidence type="ECO:0000256" key="3">
    <source>
        <dbReference type="ARBA" id="ARBA00022729"/>
    </source>
</evidence>
<comment type="similarity">
    <text evidence="1">Belongs to the peptidase S28 family.</text>
</comment>
<evidence type="ECO:0000313" key="8">
    <source>
        <dbReference type="EMBL" id="PNW77101.1"/>
    </source>
</evidence>
<keyword evidence="9" id="KW-1185">Reference proteome</keyword>
<dbReference type="GeneID" id="5728251"/>
<evidence type="ECO:0000256" key="6">
    <source>
        <dbReference type="SAM" id="MobiDB-lite"/>
    </source>
</evidence>
<keyword evidence="2" id="KW-0645">Protease</keyword>
<dbReference type="Pfam" id="PF05577">
    <property type="entry name" value="Peptidase_S28"/>
    <property type="match status" value="1"/>
</dbReference>
<evidence type="ECO:0000256" key="5">
    <source>
        <dbReference type="ARBA" id="ARBA00023180"/>
    </source>
</evidence>
<feature type="signal peptide" evidence="7">
    <location>
        <begin position="1"/>
        <end position="29"/>
    </location>
</feature>
<dbReference type="PANTHER" id="PTHR11010">
    <property type="entry name" value="PROTEASE S28 PRO-X CARBOXYPEPTIDASE-RELATED"/>
    <property type="match status" value="1"/>
</dbReference>
<dbReference type="PaxDb" id="3055-EDP06541"/>
<feature type="compositionally biased region" description="Gly residues" evidence="6">
    <location>
        <begin position="548"/>
        <end position="560"/>
    </location>
</feature>
<dbReference type="PANTHER" id="PTHR11010:SF38">
    <property type="entry name" value="LYSOSOMAL PRO-X CARBOXYPEPTIDASE"/>
    <property type="match status" value="1"/>
</dbReference>
<dbReference type="InterPro" id="IPR042269">
    <property type="entry name" value="Ser_carbopepase_S28_SKS"/>
</dbReference>
<dbReference type="InParanoid" id="A0A2K3D991"/>
<feature type="compositionally biased region" description="Polar residues" evidence="6">
    <location>
        <begin position="529"/>
        <end position="543"/>
    </location>
</feature>
<dbReference type="EMBL" id="CM008971">
    <property type="protein sequence ID" value="PNW77101.1"/>
    <property type="molecule type" value="Genomic_DNA"/>
</dbReference>
<evidence type="ECO:0000256" key="2">
    <source>
        <dbReference type="ARBA" id="ARBA00022670"/>
    </source>
</evidence>
<dbReference type="GO" id="GO:0070008">
    <property type="term" value="F:serine-type exopeptidase activity"/>
    <property type="evidence" value="ECO:0007669"/>
    <property type="project" value="InterPro"/>
</dbReference>